<sequence>MGHSYDDIAMKHGRFTNMDMFPVEVTLSSFLTMALLGSGKRKSNRIFRIKIMVEKLQRSFTLPSGASRYGLTEEVKKGHFSVVAMDNGNAKKFVVPLCYLSNPSFLRLLEHAAEEFGFEHEGALCIPCRWNELESILGVD</sequence>
<organism evidence="3 4">
    <name type="scientific">Kalanchoe fedtschenkoi</name>
    <name type="common">Lavender scallops</name>
    <name type="synonym">South American air plant</name>
    <dbReference type="NCBI Taxonomy" id="63787"/>
    <lineage>
        <taxon>Eukaryota</taxon>
        <taxon>Viridiplantae</taxon>
        <taxon>Streptophyta</taxon>
        <taxon>Embryophyta</taxon>
        <taxon>Tracheophyta</taxon>
        <taxon>Spermatophyta</taxon>
        <taxon>Magnoliopsida</taxon>
        <taxon>eudicotyledons</taxon>
        <taxon>Gunneridae</taxon>
        <taxon>Pentapetalae</taxon>
        <taxon>Saxifragales</taxon>
        <taxon>Crassulaceae</taxon>
        <taxon>Kalanchoe</taxon>
    </lineage>
</organism>
<dbReference type="EnsemblPlants" id="Kaladp0008s0904.1.v1.1">
    <property type="protein sequence ID" value="Kaladp0008s0904.1.v1.1"/>
    <property type="gene ID" value="Kaladp0008s0904.v1.1"/>
</dbReference>
<evidence type="ECO:0000256" key="1">
    <source>
        <dbReference type="ARBA" id="ARBA00006974"/>
    </source>
</evidence>
<name>A0A7N0REI1_KALFE</name>
<keyword evidence="2" id="KW-1133">Transmembrane helix</keyword>
<reference evidence="3" key="1">
    <citation type="submission" date="2021-01" db="UniProtKB">
        <authorList>
            <consortium name="EnsemblPlants"/>
        </authorList>
    </citation>
    <scope>IDENTIFICATION</scope>
</reference>
<keyword evidence="2" id="KW-0472">Membrane</keyword>
<dbReference type="InterPro" id="IPR003676">
    <property type="entry name" value="SAUR_fam"/>
</dbReference>
<accession>A0A7N0REI1</accession>
<dbReference type="PANTHER" id="PTHR31374:SF16">
    <property type="entry name" value="AUXIN-RESPONSIVE FAMILY PROTEIN"/>
    <property type="match status" value="1"/>
</dbReference>
<keyword evidence="2" id="KW-0812">Transmembrane</keyword>
<dbReference type="GO" id="GO:0009733">
    <property type="term" value="P:response to auxin"/>
    <property type="evidence" value="ECO:0007669"/>
    <property type="project" value="InterPro"/>
</dbReference>
<proteinExistence type="inferred from homology"/>
<dbReference type="Gramene" id="Kaladp0008s0904.1.v1.1">
    <property type="protein sequence ID" value="Kaladp0008s0904.1.v1.1"/>
    <property type="gene ID" value="Kaladp0008s0904.v1.1"/>
</dbReference>
<evidence type="ECO:0000256" key="2">
    <source>
        <dbReference type="SAM" id="Phobius"/>
    </source>
</evidence>
<dbReference type="AlphaFoldDB" id="A0A7N0REI1"/>
<keyword evidence="4" id="KW-1185">Reference proteome</keyword>
<dbReference type="Proteomes" id="UP000594263">
    <property type="component" value="Unplaced"/>
</dbReference>
<evidence type="ECO:0008006" key="5">
    <source>
        <dbReference type="Google" id="ProtNLM"/>
    </source>
</evidence>
<comment type="similarity">
    <text evidence="1">Belongs to the ARG7 family.</text>
</comment>
<dbReference type="PANTHER" id="PTHR31374">
    <property type="entry name" value="AUXIN-INDUCED PROTEIN-LIKE-RELATED"/>
    <property type="match status" value="1"/>
</dbReference>
<evidence type="ECO:0000313" key="3">
    <source>
        <dbReference type="EnsemblPlants" id="Kaladp0008s0904.1.v1.1"/>
    </source>
</evidence>
<evidence type="ECO:0000313" key="4">
    <source>
        <dbReference type="Proteomes" id="UP000594263"/>
    </source>
</evidence>
<protein>
    <recommendedName>
        <fullName evidence="5">Small auxin up regulated protein</fullName>
    </recommendedName>
</protein>
<feature type="transmembrane region" description="Helical" evidence="2">
    <location>
        <begin position="20"/>
        <end position="38"/>
    </location>
</feature>
<dbReference type="Pfam" id="PF02519">
    <property type="entry name" value="Auxin_inducible"/>
    <property type="match status" value="1"/>
</dbReference>